<keyword evidence="3 8" id="KW-0055">Arginine biosynthesis</keyword>
<dbReference type="Gene3D" id="3.30.2330.10">
    <property type="entry name" value="arginine biosynthesis bifunctional protein suprefamily"/>
    <property type="match status" value="1"/>
</dbReference>
<protein>
    <recommendedName>
        <fullName evidence="8">Arginine biosynthesis bifunctional protein ArgJ</fullName>
    </recommendedName>
    <domain>
        <recommendedName>
            <fullName evidence="8">Glutamate N-acetyltransferase</fullName>
            <ecNumber evidence="8">2.3.1.35</ecNumber>
        </recommendedName>
        <alternativeName>
            <fullName evidence="8">Ornithine acetyltransferase</fullName>
            <shortName evidence="8">OATase</shortName>
        </alternativeName>
        <alternativeName>
            <fullName evidence="8">Ornithine transacetylase</fullName>
        </alternativeName>
    </domain>
    <domain>
        <recommendedName>
            <fullName evidence="8">Amino-acid acetyltransferase</fullName>
            <ecNumber evidence="8">2.3.1.1</ecNumber>
        </recommendedName>
        <alternativeName>
            <fullName evidence="8">N-acetylglutamate synthase</fullName>
            <shortName evidence="8">AGSase</shortName>
        </alternativeName>
    </domain>
    <component>
        <recommendedName>
            <fullName evidence="8">Arginine biosynthesis bifunctional protein ArgJ alpha chain</fullName>
        </recommendedName>
    </component>
    <component>
        <recommendedName>
            <fullName evidence="8">Arginine biosynthesis bifunctional protein ArgJ beta chain</fullName>
        </recommendedName>
    </component>
</protein>
<evidence type="ECO:0000256" key="3">
    <source>
        <dbReference type="ARBA" id="ARBA00022571"/>
    </source>
</evidence>
<comment type="similarity">
    <text evidence="1 8">Belongs to the ArgJ family.</text>
</comment>
<reference evidence="9 10" key="1">
    <citation type="submission" date="2017-09" db="EMBL/GenBank/DDBJ databases">
        <title>Bacterial strain isolated from the female urinary microbiota.</title>
        <authorList>
            <person name="Thomas-White K."/>
            <person name="Kumar N."/>
            <person name="Forster S."/>
            <person name="Putonti C."/>
            <person name="Lawley T."/>
            <person name="Wolfe A.J."/>
        </authorList>
    </citation>
    <scope>NUCLEOTIDE SEQUENCE [LARGE SCALE GENOMIC DNA]</scope>
    <source>
        <strain evidence="9 10">UMB0240</strain>
    </source>
</reference>
<evidence type="ECO:0000313" key="9">
    <source>
        <dbReference type="EMBL" id="PMC80488.1"/>
    </source>
</evidence>
<organism evidence="9 10">
    <name type="scientific">Aerococcus viridans</name>
    <dbReference type="NCBI Taxonomy" id="1377"/>
    <lineage>
        <taxon>Bacteria</taxon>
        <taxon>Bacillati</taxon>
        <taxon>Bacillota</taxon>
        <taxon>Bacilli</taxon>
        <taxon>Lactobacillales</taxon>
        <taxon>Aerococcaceae</taxon>
        <taxon>Aerococcus</taxon>
    </lineage>
</organism>
<dbReference type="InterPro" id="IPR016117">
    <property type="entry name" value="ArgJ-like_dom_sf"/>
</dbReference>
<feature type="site" description="Involved in the stabilization of negative charge on the oxyanion by the formation of the oxyanion hole" evidence="8">
    <location>
        <position position="133"/>
    </location>
</feature>
<evidence type="ECO:0000256" key="5">
    <source>
        <dbReference type="ARBA" id="ARBA00022679"/>
    </source>
</evidence>
<proteinExistence type="inferred from homology"/>
<comment type="catalytic activity">
    <reaction evidence="8">
        <text>L-glutamate + acetyl-CoA = N-acetyl-L-glutamate + CoA + H(+)</text>
        <dbReference type="Rhea" id="RHEA:24292"/>
        <dbReference type="ChEBI" id="CHEBI:15378"/>
        <dbReference type="ChEBI" id="CHEBI:29985"/>
        <dbReference type="ChEBI" id="CHEBI:44337"/>
        <dbReference type="ChEBI" id="CHEBI:57287"/>
        <dbReference type="ChEBI" id="CHEBI:57288"/>
        <dbReference type="EC" id="2.3.1.1"/>
    </reaction>
</comment>
<evidence type="ECO:0000256" key="4">
    <source>
        <dbReference type="ARBA" id="ARBA00022605"/>
    </source>
</evidence>
<dbReference type="CDD" id="cd02152">
    <property type="entry name" value="OAT"/>
    <property type="match status" value="1"/>
</dbReference>
<dbReference type="Proteomes" id="UP000235701">
    <property type="component" value="Unassembled WGS sequence"/>
</dbReference>
<feature type="binding site" evidence="8">
    <location>
        <position position="170"/>
    </location>
    <ligand>
        <name>substrate</name>
    </ligand>
</feature>
<keyword evidence="10" id="KW-1185">Reference proteome</keyword>
<evidence type="ECO:0000313" key="10">
    <source>
        <dbReference type="Proteomes" id="UP000235701"/>
    </source>
</evidence>
<dbReference type="AlphaFoldDB" id="A0A2N6UFW3"/>
<dbReference type="Pfam" id="PF01960">
    <property type="entry name" value="ArgJ"/>
    <property type="match status" value="1"/>
</dbReference>
<comment type="pathway">
    <text evidence="8">Amino-acid biosynthesis; L-arginine biosynthesis; L-ornithine and N-acetyl-L-glutamate from L-glutamate and N(2)-acetyl-L-ornithine (cyclic): step 1/1.</text>
</comment>
<evidence type="ECO:0000256" key="1">
    <source>
        <dbReference type="ARBA" id="ARBA00006774"/>
    </source>
</evidence>
<feature type="binding site" evidence="8">
    <location>
        <position position="196"/>
    </location>
    <ligand>
        <name>substrate</name>
    </ligand>
</feature>
<accession>A0A2N6UFW3</accession>
<keyword evidence="6 8" id="KW-0068">Autocatalytic cleavage</keyword>
<keyword evidence="8" id="KW-0511">Multifunctional enzyme</keyword>
<dbReference type="FunFam" id="3.10.20.340:FF:000001">
    <property type="entry name" value="Arginine biosynthesis bifunctional protein ArgJ, chloroplastic"/>
    <property type="match status" value="1"/>
</dbReference>
<dbReference type="NCBIfam" id="TIGR00120">
    <property type="entry name" value="ArgJ"/>
    <property type="match status" value="1"/>
</dbReference>
<feature type="binding site" evidence="8">
    <location>
        <position position="417"/>
    </location>
    <ligand>
        <name>substrate</name>
    </ligand>
</feature>
<keyword evidence="7 8" id="KW-0012">Acyltransferase</keyword>
<name>A0A2N6UFW3_9LACT</name>
<feature type="chain" id="PRO_5023332070" description="Arginine biosynthesis bifunctional protein ArgJ beta chain" evidence="8">
    <location>
        <begin position="207"/>
        <end position="422"/>
    </location>
</feature>
<feature type="chain" id="PRO_5023332069" description="Arginine biosynthesis bifunctional protein ArgJ alpha chain" evidence="8">
    <location>
        <begin position="1"/>
        <end position="206"/>
    </location>
</feature>
<keyword evidence="4 8" id="KW-0028">Amino-acid biosynthesis</keyword>
<evidence type="ECO:0000256" key="2">
    <source>
        <dbReference type="ARBA" id="ARBA00011475"/>
    </source>
</evidence>
<dbReference type="NCBIfam" id="NF003802">
    <property type="entry name" value="PRK05388.1"/>
    <property type="match status" value="1"/>
</dbReference>
<feature type="site" description="Involved in the stabilization of negative charge on the oxyanion by the formation of the oxyanion hole" evidence="8">
    <location>
        <position position="134"/>
    </location>
</feature>
<dbReference type="Gene3D" id="3.60.70.12">
    <property type="entry name" value="L-amino peptidase D-ALA esterase/amidase"/>
    <property type="match status" value="1"/>
</dbReference>
<sequence length="422" mass="45588">MPQIDHVTITTVERTPTSLEKQIIPGGFCAIDNVWVSGVHSGFKHRNKDLALIYFPKGATMAGVFTKNAIESHHIKYDKKLLNEQATFKAIMTNSGNANTFNGEKGDADVKIMAETLANKLAIHPDEVLICSTGVIGVPMDLTNFDKKVAHLSHNLTDGDSIQAAEAIMTTDTTIKQKAIAFEIEGKPVHLAAIAKGSGMIHPNMGTMLSYIVTDLDLGQATLLQLLKEAVRQTFNKISVDGDTSPNDSVILASTNKISVNPTKQNILLFQERLTEICQMMAQEIVADGEGASKFVTVSVKGASSLSDAEGIAKQVATSSLVKTAIYGQDANWGRVLSAIGQAQPNYLDPSKIKIQFISKKGSILTCKGGQGLDFDEALAFEILSEKEITIDIDLGLGKSQIAVWTCDITEDYIKINADYRS</sequence>
<feature type="active site" description="Nucleophile" evidence="8">
    <location>
        <position position="207"/>
    </location>
</feature>
<comment type="pathway">
    <text evidence="8">Amino-acid biosynthesis; L-arginine biosynthesis; N(2)-acetyl-L-ornithine from L-glutamate: step 1/4.</text>
</comment>
<comment type="subunit">
    <text evidence="2 8">Heterotetramer of two alpha and two beta chains.</text>
</comment>
<dbReference type="OrthoDB" id="9804242at2"/>
<dbReference type="HAMAP" id="MF_01106">
    <property type="entry name" value="ArgJ"/>
    <property type="match status" value="1"/>
</dbReference>
<dbReference type="PANTHER" id="PTHR23100">
    <property type="entry name" value="ARGININE BIOSYNTHESIS BIFUNCTIONAL PROTEIN ARGJ"/>
    <property type="match status" value="1"/>
</dbReference>
<comment type="function">
    <text evidence="8">Catalyzes two activities which are involved in the cyclic version of arginine biosynthesis: the synthesis of N-acetylglutamate from glutamate and acetyl-CoA as the acetyl donor, and of ornithine by transacetylation between N(2)-acetylornithine and glutamate.</text>
</comment>
<feature type="binding site" evidence="8">
    <location>
        <position position="207"/>
    </location>
    <ligand>
        <name>substrate</name>
    </ligand>
</feature>
<feature type="binding site" evidence="8">
    <location>
        <position position="290"/>
    </location>
    <ligand>
        <name>substrate</name>
    </ligand>
</feature>
<dbReference type="InterPro" id="IPR002813">
    <property type="entry name" value="Arg_biosynth_ArgJ"/>
</dbReference>
<dbReference type="GO" id="GO:0005737">
    <property type="term" value="C:cytoplasm"/>
    <property type="evidence" value="ECO:0007669"/>
    <property type="project" value="UniProtKB-SubCell"/>
</dbReference>
<dbReference type="GO" id="GO:0004358">
    <property type="term" value="F:L-glutamate N-acetyltransferase activity, acting on acetyl-L-ornithine as donor"/>
    <property type="evidence" value="ECO:0007669"/>
    <property type="project" value="UniProtKB-UniRule"/>
</dbReference>
<evidence type="ECO:0000256" key="7">
    <source>
        <dbReference type="ARBA" id="ARBA00023315"/>
    </source>
</evidence>
<comment type="caution">
    <text evidence="9">The sequence shown here is derived from an EMBL/GenBank/DDBJ whole genome shotgun (WGS) entry which is preliminary data.</text>
</comment>
<feature type="binding site" evidence="8">
    <location>
        <position position="422"/>
    </location>
    <ligand>
        <name>substrate</name>
    </ligand>
</feature>
<dbReference type="EC" id="2.3.1.35" evidence="8"/>
<comment type="subcellular location">
    <subcellularLocation>
        <location evidence="8">Cytoplasm</location>
    </subcellularLocation>
</comment>
<evidence type="ECO:0000256" key="6">
    <source>
        <dbReference type="ARBA" id="ARBA00022813"/>
    </source>
</evidence>
<dbReference type="PANTHER" id="PTHR23100:SF0">
    <property type="entry name" value="ARGININE BIOSYNTHESIS BIFUNCTIONAL PROTEIN ARGJ, MITOCHONDRIAL"/>
    <property type="match status" value="1"/>
</dbReference>
<dbReference type="RefSeq" id="WP_102198762.1">
    <property type="nucleotide sequence ID" value="NZ_PNHQ01000002.1"/>
</dbReference>
<keyword evidence="8" id="KW-0963">Cytoplasm</keyword>
<dbReference type="SUPFAM" id="SSF56266">
    <property type="entry name" value="DmpA/ArgJ-like"/>
    <property type="match status" value="1"/>
</dbReference>
<dbReference type="GO" id="GO:0006526">
    <property type="term" value="P:L-arginine biosynthetic process"/>
    <property type="evidence" value="ECO:0007669"/>
    <property type="project" value="UniProtKB-UniRule"/>
</dbReference>
<dbReference type="UniPathway" id="UPA00068">
    <property type="reaction ID" value="UER00106"/>
</dbReference>
<comment type="catalytic activity">
    <reaction evidence="8">
        <text>N(2)-acetyl-L-ornithine + L-glutamate = N-acetyl-L-glutamate + L-ornithine</text>
        <dbReference type="Rhea" id="RHEA:15349"/>
        <dbReference type="ChEBI" id="CHEBI:29985"/>
        <dbReference type="ChEBI" id="CHEBI:44337"/>
        <dbReference type="ChEBI" id="CHEBI:46911"/>
        <dbReference type="ChEBI" id="CHEBI:57805"/>
        <dbReference type="EC" id="2.3.1.35"/>
    </reaction>
</comment>
<feature type="site" description="Cleavage; by autolysis" evidence="8">
    <location>
        <begin position="206"/>
        <end position="207"/>
    </location>
</feature>
<evidence type="ECO:0000256" key="8">
    <source>
        <dbReference type="HAMAP-Rule" id="MF_01106"/>
    </source>
</evidence>
<dbReference type="EMBL" id="PNHQ01000002">
    <property type="protein sequence ID" value="PMC80488.1"/>
    <property type="molecule type" value="Genomic_DNA"/>
</dbReference>
<dbReference type="GO" id="GO:0006592">
    <property type="term" value="P:ornithine biosynthetic process"/>
    <property type="evidence" value="ECO:0007669"/>
    <property type="project" value="TreeGrafter"/>
</dbReference>
<dbReference type="EC" id="2.3.1.1" evidence="8"/>
<dbReference type="Gene3D" id="3.10.20.340">
    <property type="entry name" value="ArgJ beta chain, C-terminal domain"/>
    <property type="match status" value="1"/>
</dbReference>
<dbReference type="GO" id="GO:0004042">
    <property type="term" value="F:L-glutamate N-acetyltransferase activity"/>
    <property type="evidence" value="ECO:0007669"/>
    <property type="project" value="UniProtKB-UniRule"/>
</dbReference>
<keyword evidence="5 8" id="KW-0808">Transferase</keyword>
<dbReference type="InterPro" id="IPR042195">
    <property type="entry name" value="ArgJ_beta_C"/>
</dbReference>
<gene>
    <name evidence="8" type="primary">argJ</name>
    <name evidence="9" type="ORF">CJ191_01385</name>
</gene>